<feature type="chain" id="PRO_5017470517" evidence="1">
    <location>
        <begin position="20"/>
        <end position="287"/>
    </location>
</feature>
<comment type="caution">
    <text evidence="2">The sequence shown here is derived from an EMBL/GenBank/DDBJ whole genome shotgun (WGS) entry which is preliminary data.</text>
</comment>
<evidence type="ECO:0000313" key="3">
    <source>
        <dbReference type="Proteomes" id="UP000266272"/>
    </source>
</evidence>
<evidence type="ECO:0000313" key="2">
    <source>
        <dbReference type="EMBL" id="RFU78254.1"/>
    </source>
</evidence>
<dbReference type="Proteomes" id="UP000266272">
    <property type="component" value="Unassembled WGS sequence"/>
</dbReference>
<dbReference type="AlphaFoldDB" id="A0A395NQN5"/>
<evidence type="ECO:0000256" key="1">
    <source>
        <dbReference type="SAM" id="SignalP"/>
    </source>
</evidence>
<reference evidence="2 3" key="1">
    <citation type="journal article" date="2018" name="PLoS Pathog.">
        <title>Evolution of structural diversity of trichothecenes, a family of toxins produced by plant pathogenic and entomopathogenic fungi.</title>
        <authorList>
            <person name="Proctor R.H."/>
            <person name="McCormick S.P."/>
            <person name="Kim H.S."/>
            <person name="Cardoza R.E."/>
            <person name="Stanley A.M."/>
            <person name="Lindo L."/>
            <person name="Kelly A."/>
            <person name="Brown D.W."/>
            <person name="Lee T."/>
            <person name="Vaughan M.M."/>
            <person name="Alexander N.J."/>
            <person name="Busman M."/>
            <person name="Gutierrez S."/>
        </authorList>
    </citation>
    <scope>NUCLEOTIDE SEQUENCE [LARGE SCALE GENOMIC DNA]</scope>
    <source>
        <strain evidence="2 3">IBT 40837</strain>
    </source>
</reference>
<protein>
    <submittedName>
        <fullName evidence="2">Uncharacterized protein</fullName>
    </submittedName>
</protein>
<sequence>MTPWATILTLSCLLGISLAEKPPFPWLVDATRASEHPVFGNAALGAVARPELPEPEITINRSTTAWEGIHWHYRIPLEDGTVEEFTISIHESVPSDEEIAESISRREAYPTPADLALRELEGRAYICEVIVGCLDKAIDVVTISKAQIAAEASALRTWLSANNFKNLKIILGEQILQFGMSLVSNTVSYFITNKFEGSNPSKTDSCASKDPNAALEQLVKNWESYGQAIINGNGKATGALFAWCSVQGGNDPAAVGMCLYHTMKPTEDNTDYKAISNCIAANGAIKP</sequence>
<gene>
    <name evidence="2" type="ORF">TARUN_3969</name>
</gene>
<keyword evidence="3" id="KW-1185">Reference proteome</keyword>
<proteinExistence type="predicted"/>
<organism evidence="2 3">
    <name type="scientific">Trichoderma arundinaceum</name>
    <dbReference type="NCBI Taxonomy" id="490622"/>
    <lineage>
        <taxon>Eukaryota</taxon>
        <taxon>Fungi</taxon>
        <taxon>Dikarya</taxon>
        <taxon>Ascomycota</taxon>
        <taxon>Pezizomycotina</taxon>
        <taxon>Sordariomycetes</taxon>
        <taxon>Hypocreomycetidae</taxon>
        <taxon>Hypocreales</taxon>
        <taxon>Hypocreaceae</taxon>
        <taxon>Trichoderma</taxon>
    </lineage>
</organism>
<dbReference type="EMBL" id="PXOA01000222">
    <property type="protein sequence ID" value="RFU78254.1"/>
    <property type="molecule type" value="Genomic_DNA"/>
</dbReference>
<keyword evidence="1" id="KW-0732">Signal</keyword>
<accession>A0A395NQN5</accession>
<name>A0A395NQN5_TRIAR</name>
<feature type="signal peptide" evidence="1">
    <location>
        <begin position="1"/>
        <end position="19"/>
    </location>
</feature>